<dbReference type="EMBL" id="ACIP02000007">
    <property type="protein sequence ID" value="EEP27576.1"/>
    <property type="molecule type" value="Genomic_DNA"/>
</dbReference>
<dbReference type="STRING" id="626523.GCWU000342_02271"/>
<accession>C4GDU7</accession>
<reference evidence="1" key="1">
    <citation type="submission" date="2009-04" db="EMBL/GenBank/DDBJ databases">
        <authorList>
            <person name="Weinstock G."/>
            <person name="Sodergren E."/>
            <person name="Clifton S."/>
            <person name="Fulton L."/>
            <person name="Fulton B."/>
            <person name="Courtney L."/>
            <person name="Fronick C."/>
            <person name="Harrison M."/>
            <person name="Strong C."/>
            <person name="Farmer C."/>
            <person name="Delahaunty K."/>
            <person name="Markovic C."/>
            <person name="Hall O."/>
            <person name="Minx P."/>
            <person name="Tomlinson C."/>
            <person name="Mitreva M."/>
            <person name="Nelson J."/>
            <person name="Hou S."/>
            <person name="Wollam A."/>
            <person name="Pepin K.H."/>
            <person name="Johnson M."/>
            <person name="Bhonagiri V."/>
            <person name="Nash W.E."/>
            <person name="Warren W."/>
            <person name="Chinwalla A."/>
            <person name="Mardis E.R."/>
            <person name="Wilson R.K."/>
        </authorList>
    </citation>
    <scope>NUCLEOTIDE SEQUENCE [LARGE SCALE GENOMIC DNA]</scope>
    <source>
        <strain evidence="1">DSM 14600</strain>
    </source>
</reference>
<evidence type="ECO:0000313" key="1">
    <source>
        <dbReference type="EMBL" id="EEP27576.1"/>
    </source>
</evidence>
<dbReference type="AlphaFoldDB" id="C4GDU7"/>
<dbReference type="Proteomes" id="UP000003494">
    <property type="component" value="Unassembled WGS sequence"/>
</dbReference>
<sequence>MPAGHMLLLMAANARKQGTQLFMAAECLRDRHFAAGSLIEESASGRQRLFWRRPGQMPLTDTFPVRVTATHYERRTIRISMEEIYLGYKRIPT</sequence>
<gene>
    <name evidence="1" type="ORF">GCWU000342_02271</name>
</gene>
<keyword evidence="2" id="KW-1185">Reference proteome</keyword>
<dbReference type="HOGENOM" id="CLU_2397974_0_0_9"/>
<proteinExistence type="predicted"/>
<evidence type="ECO:0000313" key="2">
    <source>
        <dbReference type="Proteomes" id="UP000003494"/>
    </source>
</evidence>
<protein>
    <submittedName>
        <fullName evidence="1">Uncharacterized protein</fullName>
    </submittedName>
</protein>
<organism evidence="1 2">
    <name type="scientific">Shuttleworthella satelles DSM 14600</name>
    <dbReference type="NCBI Taxonomy" id="626523"/>
    <lineage>
        <taxon>Bacteria</taxon>
        <taxon>Bacillati</taxon>
        <taxon>Bacillota</taxon>
        <taxon>Clostridia</taxon>
        <taxon>Lachnospirales</taxon>
        <taxon>Lachnospiraceae</taxon>
        <taxon>Shuttleworthella</taxon>
    </lineage>
</organism>
<comment type="caution">
    <text evidence="1">The sequence shown here is derived from an EMBL/GenBank/DDBJ whole genome shotgun (WGS) entry which is preliminary data.</text>
</comment>
<name>C4GDU7_9FIRM</name>